<dbReference type="AlphaFoldDB" id="A0ABC9SV05"/>
<evidence type="ECO:0000313" key="1">
    <source>
        <dbReference type="EMBL" id="EOQ59789.1"/>
    </source>
</evidence>
<dbReference type="Proteomes" id="UP000014060">
    <property type="component" value="Unassembled WGS sequence"/>
</dbReference>
<sequence length="56" mass="6385">MVKKDELNQVIETSWQELKKAWSMIKTVKGSEYIEASASQAKKLKIILVSFLITIS</sequence>
<comment type="caution">
    <text evidence="1">The sequence shown here is derived from an EMBL/GenBank/DDBJ whole genome shotgun (WGS) entry which is preliminary data.</text>
</comment>
<organism evidence="1 2">
    <name type="scientific">Bacillus cereus TIAC219</name>
    <dbReference type="NCBI Taxonomy" id="718222"/>
    <lineage>
        <taxon>Bacteria</taxon>
        <taxon>Bacillati</taxon>
        <taxon>Bacillota</taxon>
        <taxon>Bacilli</taxon>
        <taxon>Bacillales</taxon>
        <taxon>Bacillaceae</taxon>
        <taxon>Bacillus</taxon>
        <taxon>Bacillus cereus group</taxon>
    </lineage>
</organism>
<gene>
    <name evidence="1" type="ORF">IAY_04098</name>
</gene>
<dbReference type="Gene3D" id="2.40.10.270">
    <property type="entry name" value="Bacteriophage SPP1 head-tail adaptor protein"/>
    <property type="match status" value="1"/>
</dbReference>
<name>A0ABC9SV05_BACCE</name>
<evidence type="ECO:0000313" key="2">
    <source>
        <dbReference type="Proteomes" id="UP000014060"/>
    </source>
</evidence>
<evidence type="ECO:0008006" key="3">
    <source>
        <dbReference type="Google" id="ProtNLM"/>
    </source>
</evidence>
<dbReference type="InterPro" id="IPR038666">
    <property type="entry name" value="SSP1_head-tail_sf"/>
</dbReference>
<accession>A0ABC9SV05</accession>
<protein>
    <recommendedName>
        <fullName evidence="3">Phage protein</fullName>
    </recommendedName>
</protein>
<reference evidence="1 2" key="1">
    <citation type="submission" date="2013-01" db="EMBL/GenBank/DDBJ databases">
        <title>The Genome Sequence of Bacillus cereus TIAC219.</title>
        <authorList>
            <consortium name="The Broad Institute Genome Sequencing Platform"/>
            <consortium name="The Broad Institute Genome Sequencing Center for Infectious Disease"/>
            <person name="Feldgarden M."/>
            <person name="Van der Auwera G.A."/>
            <person name="Mahillon J."/>
            <person name="Duprez V."/>
            <person name="Timmery S."/>
            <person name="Mattelet C."/>
            <person name="Dierick K."/>
            <person name="Sun M."/>
            <person name="Yu Z."/>
            <person name="Zhu L."/>
            <person name="Hu X."/>
            <person name="Shank E.B."/>
            <person name="Swiecicka I."/>
            <person name="Hansen B.M."/>
            <person name="Andrup L."/>
            <person name="Walker B."/>
            <person name="Young S.K."/>
            <person name="Zeng Q."/>
            <person name="Gargeya S."/>
            <person name="Fitzgerald M."/>
            <person name="Haas B."/>
            <person name="Abouelleil A."/>
            <person name="Alvarado L."/>
            <person name="Arachchi H.M."/>
            <person name="Berlin A.M."/>
            <person name="Chapman S.B."/>
            <person name="Dewar J."/>
            <person name="Goldberg J."/>
            <person name="Griggs A."/>
            <person name="Gujja S."/>
            <person name="Hansen M."/>
            <person name="Howarth C."/>
            <person name="Imamovic A."/>
            <person name="Larimer J."/>
            <person name="McCowan C."/>
            <person name="Murphy C."/>
            <person name="Neiman D."/>
            <person name="Pearson M."/>
            <person name="Priest M."/>
            <person name="Roberts A."/>
            <person name="Saif S."/>
            <person name="Shea T."/>
            <person name="Sisk P."/>
            <person name="Sykes S."/>
            <person name="Wortman J."/>
            <person name="Nusbaum C."/>
            <person name="Birren B."/>
        </authorList>
    </citation>
    <scope>NUCLEOTIDE SEQUENCE [LARGE SCALE GENOMIC DNA]</scope>
    <source>
        <strain evidence="1 2">TIAC219</strain>
    </source>
</reference>
<dbReference type="EMBL" id="AHCJ01000050">
    <property type="protein sequence ID" value="EOQ59789.1"/>
    <property type="molecule type" value="Genomic_DNA"/>
</dbReference>
<proteinExistence type="predicted"/>